<evidence type="ECO:0000313" key="4">
    <source>
        <dbReference type="Proteomes" id="UP000241769"/>
    </source>
</evidence>
<name>A0A2P6NE89_9EUKA</name>
<keyword evidence="2" id="KW-0812">Transmembrane</keyword>
<comment type="caution">
    <text evidence="3">The sequence shown here is derived from an EMBL/GenBank/DDBJ whole genome shotgun (WGS) entry which is preliminary data.</text>
</comment>
<protein>
    <submittedName>
        <fullName evidence="3">Uncharacterized protein</fullName>
    </submittedName>
</protein>
<feature type="compositionally biased region" description="Basic and acidic residues" evidence="1">
    <location>
        <begin position="175"/>
        <end position="189"/>
    </location>
</feature>
<dbReference type="Proteomes" id="UP000241769">
    <property type="component" value="Unassembled WGS sequence"/>
</dbReference>
<dbReference type="InParanoid" id="A0A2P6NE89"/>
<accession>A0A2P6NE89</accession>
<gene>
    <name evidence="3" type="ORF">PROFUN_06254</name>
</gene>
<feature type="transmembrane region" description="Helical" evidence="2">
    <location>
        <begin position="214"/>
        <end position="230"/>
    </location>
</feature>
<proteinExistence type="predicted"/>
<keyword evidence="2" id="KW-1133">Transmembrane helix</keyword>
<keyword evidence="4" id="KW-1185">Reference proteome</keyword>
<reference evidence="3 4" key="1">
    <citation type="journal article" date="2018" name="Genome Biol. Evol.">
        <title>Multiple Roots of Fruiting Body Formation in Amoebozoa.</title>
        <authorList>
            <person name="Hillmann F."/>
            <person name="Forbes G."/>
            <person name="Novohradska S."/>
            <person name="Ferling I."/>
            <person name="Riege K."/>
            <person name="Groth M."/>
            <person name="Westermann M."/>
            <person name="Marz M."/>
            <person name="Spaller T."/>
            <person name="Winckler T."/>
            <person name="Schaap P."/>
            <person name="Glockner G."/>
        </authorList>
    </citation>
    <scope>NUCLEOTIDE SEQUENCE [LARGE SCALE GENOMIC DNA]</scope>
    <source>
        <strain evidence="3 4">Jena</strain>
    </source>
</reference>
<dbReference type="EMBL" id="MDYQ01000107">
    <property type="protein sequence ID" value="PRP82242.1"/>
    <property type="molecule type" value="Genomic_DNA"/>
</dbReference>
<feature type="region of interest" description="Disordered" evidence="1">
    <location>
        <begin position="29"/>
        <end position="52"/>
    </location>
</feature>
<evidence type="ECO:0000256" key="1">
    <source>
        <dbReference type="SAM" id="MobiDB-lite"/>
    </source>
</evidence>
<sequence>MTTLKEKRKNLFDTWLATESDYKEVVKKTGVTVQSPHTEEEEEATRERQEELSLGNRYALERALRRLQDGRNLDVDPIEDPKVQSQEEFEKMMESEREMKLMETLFEDVTQDHHRPSPRASKTPSLDTPRITITSPRLEDHRKWHDQTIRLRASISLPLLKEKDKIPRLNNSAEDNSRHNRDEDRRVISKTESPTVQKRKTTQETTIRFSSKHLLWLLVLVVLLIQYIYAGT</sequence>
<organism evidence="3 4">
    <name type="scientific">Planoprotostelium fungivorum</name>
    <dbReference type="NCBI Taxonomy" id="1890364"/>
    <lineage>
        <taxon>Eukaryota</taxon>
        <taxon>Amoebozoa</taxon>
        <taxon>Evosea</taxon>
        <taxon>Variosea</taxon>
        <taxon>Cavosteliida</taxon>
        <taxon>Cavosteliaceae</taxon>
        <taxon>Planoprotostelium</taxon>
    </lineage>
</organism>
<feature type="region of interest" description="Disordered" evidence="1">
    <location>
        <begin position="110"/>
        <end position="131"/>
    </location>
</feature>
<feature type="region of interest" description="Disordered" evidence="1">
    <location>
        <begin position="168"/>
        <end position="203"/>
    </location>
</feature>
<keyword evidence="2" id="KW-0472">Membrane</keyword>
<evidence type="ECO:0000256" key="2">
    <source>
        <dbReference type="SAM" id="Phobius"/>
    </source>
</evidence>
<evidence type="ECO:0000313" key="3">
    <source>
        <dbReference type="EMBL" id="PRP82242.1"/>
    </source>
</evidence>
<dbReference type="AlphaFoldDB" id="A0A2P6NE89"/>
<feature type="compositionally biased region" description="Polar residues" evidence="1">
    <location>
        <begin position="120"/>
        <end position="131"/>
    </location>
</feature>